<organism evidence="3 4">
    <name type="scientific">Thiomonas bhubaneswarensis</name>
    <dbReference type="NCBI Taxonomy" id="339866"/>
    <lineage>
        <taxon>Bacteria</taxon>
        <taxon>Pseudomonadati</taxon>
        <taxon>Pseudomonadota</taxon>
        <taxon>Betaproteobacteria</taxon>
        <taxon>Burkholderiales</taxon>
        <taxon>Thiomonas</taxon>
    </lineage>
</organism>
<feature type="region of interest" description="Disordered" evidence="1">
    <location>
        <begin position="85"/>
        <end position="105"/>
    </location>
</feature>
<feature type="signal peptide" evidence="2">
    <location>
        <begin position="1"/>
        <end position="30"/>
    </location>
</feature>
<dbReference type="Proteomes" id="UP000183649">
    <property type="component" value="Unassembled WGS sequence"/>
</dbReference>
<feature type="chain" id="PRO_5005504924" evidence="2">
    <location>
        <begin position="31"/>
        <end position="105"/>
    </location>
</feature>
<dbReference type="STRING" id="339866.GCA_001418255_02259"/>
<dbReference type="AlphaFoldDB" id="A0A0K6I6S7"/>
<dbReference type="RefSeq" id="WP_082454373.1">
    <property type="nucleotide sequence ID" value="NZ_CYHF01000008.1"/>
</dbReference>
<name>A0A0K6I6S7_9BURK</name>
<proteinExistence type="predicted"/>
<evidence type="ECO:0000313" key="3">
    <source>
        <dbReference type="EMBL" id="CUA98786.1"/>
    </source>
</evidence>
<evidence type="ECO:0000313" key="4">
    <source>
        <dbReference type="Proteomes" id="UP000183649"/>
    </source>
</evidence>
<protein>
    <submittedName>
        <fullName evidence="3">Uncharacterized protein</fullName>
    </submittedName>
</protein>
<evidence type="ECO:0000256" key="2">
    <source>
        <dbReference type="SAM" id="SignalP"/>
    </source>
</evidence>
<keyword evidence="2" id="KW-0732">Signal</keyword>
<dbReference type="EMBL" id="CYHF01000008">
    <property type="protein sequence ID" value="CUA98786.1"/>
    <property type="molecule type" value="Genomic_DNA"/>
</dbReference>
<evidence type="ECO:0000256" key="1">
    <source>
        <dbReference type="SAM" id="MobiDB-lite"/>
    </source>
</evidence>
<sequence>MTVNTSMNKLSVRTLLVAALSAAALSPAHAGDDPLWSLSIGVPGLVGSVGNVYPVAPQPVYVAPPVQYVPAPVYVYPAPVYGPRDRREWRRHDHGHRHEDDEGDH</sequence>
<gene>
    <name evidence="3" type="ORF">Ga0061069_10831</name>
</gene>
<reference evidence="4" key="1">
    <citation type="submission" date="2015-08" db="EMBL/GenBank/DDBJ databases">
        <authorList>
            <person name="Varghese N."/>
        </authorList>
    </citation>
    <scope>NUCLEOTIDE SEQUENCE [LARGE SCALE GENOMIC DNA]</scope>
    <source>
        <strain evidence="4">DSM 18181</strain>
    </source>
</reference>
<accession>A0A0K6I6S7</accession>
<keyword evidence="4" id="KW-1185">Reference proteome</keyword>